<organism evidence="2 3">
    <name type="scientific">Saponaria officinalis</name>
    <name type="common">Common soapwort</name>
    <name type="synonym">Lychnis saponaria</name>
    <dbReference type="NCBI Taxonomy" id="3572"/>
    <lineage>
        <taxon>Eukaryota</taxon>
        <taxon>Viridiplantae</taxon>
        <taxon>Streptophyta</taxon>
        <taxon>Embryophyta</taxon>
        <taxon>Tracheophyta</taxon>
        <taxon>Spermatophyta</taxon>
        <taxon>Magnoliopsida</taxon>
        <taxon>eudicotyledons</taxon>
        <taxon>Gunneridae</taxon>
        <taxon>Pentapetalae</taxon>
        <taxon>Caryophyllales</taxon>
        <taxon>Caryophyllaceae</taxon>
        <taxon>Caryophylleae</taxon>
        <taxon>Saponaria</taxon>
    </lineage>
</organism>
<protein>
    <recommendedName>
        <fullName evidence="4">SHSP domain-containing protein</fullName>
    </recommendedName>
</protein>
<gene>
    <name evidence="2" type="ORF">RND81_02G013000</name>
</gene>
<feature type="compositionally biased region" description="Polar residues" evidence="1">
    <location>
        <begin position="155"/>
        <end position="167"/>
    </location>
</feature>
<dbReference type="EMBL" id="JBDFQZ010000002">
    <property type="protein sequence ID" value="KAK9747749.1"/>
    <property type="molecule type" value="Genomic_DNA"/>
</dbReference>
<evidence type="ECO:0008006" key="4">
    <source>
        <dbReference type="Google" id="ProtNLM"/>
    </source>
</evidence>
<reference evidence="2" key="1">
    <citation type="submission" date="2024-03" db="EMBL/GenBank/DDBJ databases">
        <title>WGS assembly of Saponaria officinalis var. Norfolk2.</title>
        <authorList>
            <person name="Jenkins J."/>
            <person name="Shu S."/>
            <person name="Grimwood J."/>
            <person name="Barry K."/>
            <person name="Goodstein D."/>
            <person name="Schmutz J."/>
            <person name="Leebens-Mack J."/>
            <person name="Osbourn A."/>
        </authorList>
    </citation>
    <scope>NUCLEOTIDE SEQUENCE [LARGE SCALE GENOMIC DNA]</scope>
    <source>
        <strain evidence="2">JIC</strain>
    </source>
</reference>
<evidence type="ECO:0000256" key="1">
    <source>
        <dbReference type="SAM" id="MobiDB-lite"/>
    </source>
</evidence>
<keyword evidence="3" id="KW-1185">Reference proteome</keyword>
<dbReference type="AlphaFoldDB" id="A0AAW1MPW1"/>
<proteinExistence type="predicted"/>
<dbReference type="PANTHER" id="PTHR33879:SF3">
    <property type="entry name" value="17.6 KDA CLASS II HEAT SHOCK PROTEIN-RELATED"/>
    <property type="match status" value="1"/>
</dbReference>
<evidence type="ECO:0000313" key="3">
    <source>
        <dbReference type="Proteomes" id="UP001443914"/>
    </source>
</evidence>
<accession>A0AAW1MPW1</accession>
<dbReference type="Proteomes" id="UP001443914">
    <property type="component" value="Unassembled WGS sequence"/>
</dbReference>
<feature type="compositionally biased region" description="Gly residues" evidence="1">
    <location>
        <begin position="143"/>
        <end position="152"/>
    </location>
</feature>
<dbReference type="PANTHER" id="PTHR33879">
    <property type="entry name" value="17.6 KDA CLASS II HEAT SHOCK PROTEIN-RELATED"/>
    <property type="match status" value="1"/>
</dbReference>
<name>A0AAW1MPW1_SAPOF</name>
<comment type="caution">
    <text evidence="2">The sequence shown here is derived from an EMBL/GenBank/DDBJ whole genome shotgun (WGS) entry which is preliminary data.</text>
</comment>
<sequence>MKVHPTPNQRNITLRYNHAPPCRGQKKLLRLPHIFAKVLELPFHSDADVSIEETGGFFRFTVSDTDVGPDVVADTVVIHPGVTKIVVRSSSVIDVSMTEFELDLWRFRLPDSTRPDLASASYDGGDLVVVVPKGEERERDDNGGGGGGGVVWGGSPNNSTNHFVLVN</sequence>
<feature type="region of interest" description="Disordered" evidence="1">
    <location>
        <begin position="134"/>
        <end position="167"/>
    </location>
</feature>
<evidence type="ECO:0000313" key="2">
    <source>
        <dbReference type="EMBL" id="KAK9747749.1"/>
    </source>
</evidence>